<dbReference type="STRING" id="595536.GCA_000178815_00812"/>
<comment type="function">
    <text evidence="2">Binds to DNA and alters its conformation. May be involved in regulation of gene expression, nucleoid organization and DNA protection.</text>
</comment>
<keyword evidence="1 2" id="KW-0238">DNA-binding</keyword>
<dbReference type="AlphaFoldDB" id="A0A2D2CV96"/>
<comment type="subcellular location">
    <subcellularLocation>
        <location evidence="2">Cytoplasm</location>
        <location evidence="2">Nucleoid</location>
    </subcellularLocation>
</comment>
<dbReference type="KEGG" id="mtw:CQW49_00665"/>
<evidence type="ECO:0000313" key="5">
    <source>
        <dbReference type="Proteomes" id="UP000230709"/>
    </source>
</evidence>
<dbReference type="PIRSF" id="PIRSF004555">
    <property type="entry name" value="UCP004555"/>
    <property type="match status" value="1"/>
</dbReference>
<keyword evidence="2" id="KW-0963">Cytoplasm</keyword>
<protein>
    <recommendedName>
        <fullName evidence="2">Nucleoid-associated protein CQW49_00665</fullName>
    </recommendedName>
</protein>
<dbReference type="EMBL" id="CP023737">
    <property type="protein sequence ID" value="ATQ66566.1"/>
    <property type="molecule type" value="Genomic_DNA"/>
</dbReference>
<dbReference type="RefSeq" id="WP_003614007.1">
    <property type="nucleotide sequence ID" value="NZ_ADVE02000001.1"/>
</dbReference>
<evidence type="ECO:0000256" key="3">
    <source>
        <dbReference type="SAM" id="Coils"/>
    </source>
</evidence>
<dbReference type="Gene3D" id="3.30.1310.10">
    <property type="entry name" value="Nucleoid-associated protein YbaB-like domain"/>
    <property type="match status" value="1"/>
</dbReference>
<dbReference type="SUPFAM" id="SSF82607">
    <property type="entry name" value="YbaB-like"/>
    <property type="match status" value="1"/>
</dbReference>
<dbReference type="PANTHER" id="PTHR33449:SF1">
    <property type="entry name" value="NUCLEOID-ASSOCIATED PROTEIN YBAB"/>
    <property type="match status" value="1"/>
</dbReference>
<sequence length="107" mass="11321">MLDFMGLMKQAQAMQAKMAEMQAELDQVVVEGEAGGGLVKVTMTAKGALQRVAIDPSLLKPEDSDIIEDLVVTAHAQARAKADEAVAEKMKAVTGGLQLPPGMKLPF</sequence>
<reference evidence="5" key="1">
    <citation type="submission" date="2017-10" db="EMBL/GenBank/DDBJ databases">
        <title>Completed PacBio SMRT sequence of Methylosinus trichosporium OB3b reveals presence of a third large plasmid.</title>
        <authorList>
            <person name="Charles T.C."/>
            <person name="Lynch M.D.J."/>
            <person name="Heil J.R."/>
            <person name="Cheng J."/>
        </authorList>
    </citation>
    <scope>NUCLEOTIDE SEQUENCE [LARGE SCALE GENOMIC DNA]</scope>
    <source>
        <strain evidence="5">OB3b</strain>
    </source>
</reference>
<keyword evidence="5" id="KW-1185">Reference proteome</keyword>
<organism evidence="4 5">
    <name type="scientific">Methylosinus trichosporium (strain ATCC 35070 / NCIMB 11131 / UNIQEM 75 / OB3b)</name>
    <dbReference type="NCBI Taxonomy" id="595536"/>
    <lineage>
        <taxon>Bacteria</taxon>
        <taxon>Pseudomonadati</taxon>
        <taxon>Pseudomonadota</taxon>
        <taxon>Alphaproteobacteria</taxon>
        <taxon>Hyphomicrobiales</taxon>
        <taxon>Methylocystaceae</taxon>
        <taxon>Methylosinus</taxon>
    </lineage>
</organism>
<dbReference type="GO" id="GO:0003677">
    <property type="term" value="F:DNA binding"/>
    <property type="evidence" value="ECO:0007669"/>
    <property type="project" value="UniProtKB-UniRule"/>
</dbReference>
<name>A0A2D2CV96_METT3</name>
<gene>
    <name evidence="4" type="ORF">CQW49_00665</name>
</gene>
<dbReference type="PANTHER" id="PTHR33449">
    <property type="entry name" value="NUCLEOID-ASSOCIATED PROTEIN YBAB"/>
    <property type="match status" value="1"/>
</dbReference>
<dbReference type="InterPro" id="IPR036894">
    <property type="entry name" value="YbaB-like_sf"/>
</dbReference>
<accession>A0A2D2CV96</accession>
<proteinExistence type="inferred from homology"/>
<comment type="similarity">
    <text evidence="2">Belongs to the YbaB/EbfC family.</text>
</comment>
<dbReference type="InterPro" id="IPR004401">
    <property type="entry name" value="YbaB/EbfC"/>
</dbReference>
<dbReference type="GO" id="GO:0005829">
    <property type="term" value="C:cytosol"/>
    <property type="evidence" value="ECO:0007669"/>
    <property type="project" value="TreeGrafter"/>
</dbReference>
<comment type="subunit">
    <text evidence="2">Homodimer.</text>
</comment>
<keyword evidence="3" id="KW-0175">Coiled coil</keyword>
<evidence type="ECO:0000256" key="2">
    <source>
        <dbReference type="HAMAP-Rule" id="MF_00274"/>
    </source>
</evidence>
<dbReference type="HAMAP" id="MF_00274">
    <property type="entry name" value="DNA_YbaB_EbfC"/>
    <property type="match status" value="1"/>
</dbReference>
<dbReference type="GO" id="GO:0043590">
    <property type="term" value="C:bacterial nucleoid"/>
    <property type="evidence" value="ECO:0007669"/>
    <property type="project" value="UniProtKB-UniRule"/>
</dbReference>
<dbReference type="Proteomes" id="UP000230709">
    <property type="component" value="Chromosome"/>
</dbReference>
<dbReference type="Pfam" id="PF02575">
    <property type="entry name" value="YbaB_DNA_bd"/>
    <property type="match status" value="1"/>
</dbReference>
<evidence type="ECO:0000256" key="1">
    <source>
        <dbReference type="ARBA" id="ARBA00023125"/>
    </source>
</evidence>
<evidence type="ECO:0000313" key="4">
    <source>
        <dbReference type="EMBL" id="ATQ66566.1"/>
    </source>
</evidence>
<dbReference type="NCBIfam" id="TIGR00103">
    <property type="entry name" value="DNA_YbaB_EbfC"/>
    <property type="match status" value="1"/>
</dbReference>
<feature type="coiled-coil region" evidence="3">
    <location>
        <begin position="4"/>
        <end position="31"/>
    </location>
</feature>